<organism evidence="1 2">
    <name type="scientific">Modestobacter versicolor</name>
    <dbReference type="NCBI Taxonomy" id="429133"/>
    <lineage>
        <taxon>Bacteria</taxon>
        <taxon>Bacillati</taxon>
        <taxon>Actinomycetota</taxon>
        <taxon>Actinomycetes</taxon>
        <taxon>Geodermatophilales</taxon>
        <taxon>Geodermatophilaceae</taxon>
        <taxon>Modestobacter</taxon>
    </lineage>
</organism>
<name>A0A323V7F5_9ACTN</name>
<reference evidence="1 2" key="1">
    <citation type="submission" date="2018-06" db="EMBL/GenBank/DDBJ databases">
        <title>Draft genome sequence of Modestobacter versicolor CP153-2.</title>
        <authorList>
            <person name="Gundlapally S.R."/>
        </authorList>
    </citation>
    <scope>NUCLEOTIDE SEQUENCE [LARGE SCALE GENOMIC DNA]</scope>
    <source>
        <strain evidence="1 2">CP153-2</strain>
    </source>
</reference>
<dbReference type="EMBL" id="QKNV01000386">
    <property type="protein sequence ID" value="PZA19246.1"/>
    <property type="molecule type" value="Genomic_DNA"/>
</dbReference>
<evidence type="ECO:0000313" key="2">
    <source>
        <dbReference type="Proteomes" id="UP000247602"/>
    </source>
</evidence>
<gene>
    <name evidence="1" type="ORF">DMO24_21750</name>
</gene>
<dbReference type="Proteomes" id="UP000247602">
    <property type="component" value="Unassembled WGS sequence"/>
</dbReference>
<feature type="non-terminal residue" evidence="1">
    <location>
        <position position="62"/>
    </location>
</feature>
<sequence length="62" mass="6738">MAGRRPKGYRYGQWRGGPDPLAPPYDVAAAVDEIGDQVLAGSGVREAMRDLLRRGIDGRRGL</sequence>
<keyword evidence="2" id="KW-1185">Reference proteome</keyword>
<dbReference type="AlphaFoldDB" id="A0A323V7F5"/>
<accession>A0A323V7F5</accession>
<dbReference type="RefSeq" id="WP_146251736.1">
    <property type="nucleotide sequence ID" value="NZ_QKNV01000386.1"/>
</dbReference>
<proteinExistence type="predicted"/>
<evidence type="ECO:0000313" key="1">
    <source>
        <dbReference type="EMBL" id="PZA19246.1"/>
    </source>
</evidence>
<protein>
    <submittedName>
        <fullName evidence="1">Uncharacterized protein</fullName>
    </submittedName>
</protein>
<comment type="caution">
    <text evidence="1">The sequence shown here is derived from an EMBL/GenBank/DDBJ whole genome shotgun (WGS) entry which is preliminary data.</text>
</comment>